<dbReference type="Gene3D" id="3.40.50.12760">
    <property type="match status" value="1"/>
</dbReference>
<dbReference type="GO" id="GO:0005634">
    <property type="term" value="C:nucleus"/>
    <property type="evidence" value="ECO:0007669"/>
    <property type="project" value="TreeGrafter"/>
</dbReference>
<dbReference type="InterPro" id="IPR050851">
    <property type="entry name" value="mRNA_Cap_2O-Ribose_MeTrfase"/>
</dbReference>
<dbReference type="Pfam" id="PF01728">
    <property type="entry name" value="FtsJ"/>
    <property type="match status" value="1"/>
</dbReference>
<dbReference type="GO" id="GO:0006370">
    <property type="term" value="P:7-methylguanosine mRNA capping"/>
    <property type="evidence" value="ECO:0007669"/>
    <property type="project" value="TreeGrafter"/>
</dbReference>
<sequence length="394" mass="46779">MTYFSLLPIDIWLNESHIKIELINKKNEKFLSKSLSHYLVQCKSNIKDYNNDWDSMKRITNPYEYIHTPLTNLKYCISKYKPISRAFFKLIEIYNTFNLEIDFAHKNIKSFHLAEGPGGFVEAMTYLRKNTRDKYYGMTLIDNNNNNIPSWKKCNNLLEKNKNIILEYGLDKTGNLFCPENLIYCIEKYGHKMDFITADGGFDFSENFNTQENQASRLILTEIIYAILMQKQNGSFVLKMYDIFLKSSVEFIYLLNCLYKKVYIIKPNTSRFANSEKYIVCKHFRFSNIDFIKQKLISIIKVLYNIDFKKYNIKSILNIPLQHIYINQIEEINAIFGNQQIETITNTIKLIENKKSDKILQYKNNNINKCIQWCVKNNIPYNNYNQYTNLFKKS</sequence>
<dbReference type="PANTHER" id="PTHR16121:SF0">
    <property type="entry name" value="CAP-SPECIFIC MRNA (NUCLEOSIDE-2'-O-)-METHYLTRANSFERASE 1"/>
    <property type="match status" value="1"/>
</dbReference>
<dbReference type="GO" id="GO:0005737">
    <property type="term" value="C:cytoplasm"/>
    <property type="evidence" value="ECO:0007669"/>
    <property type="project" value="TreeGrafter"/>
</dbReference>
<dbReference type="GO" id="GO:0004483">
    <property type="term" value="F:methyltransferase cap1 activity"/>
    <property type="evidence" value="ECO:0007669"/>
    <property type="project" value="UniProtKB-ARBA"/>
</dbReference>
<dbReference type="PANTHER" id="PTHR16121">
    <property type="entry name" value="CAP-SPECIFIC MRNA (NUCLEOSIDE-2'-O-)-METHYLTRANSFERASE 1-RELATED"/>
    <property type="match status" value="1"/>
</dbReference>
<reference evidence="2" key="1">
    <citation type="journal article" date="2020" name="Nature">
        <title>Giant virus diversity and host interactions through global metagenomics.</title>
        <authorList>
            <person name="Schulz F."/>
            <person name="Roux S."/>
            <person name="Paez-Espino D."/>
            <person name="Jungbluth S."/>
            <person name="Walsh D.A."/>
            <person name="Denef V.J."/>
            <person name="McMahon K.D."/>
            <person name="Konstantinidis K.T."/>
            <person name="Eloe-Fadrosh E.A."/>
            <person name="Kyrpides N.C."/>
            <person name="Woyke T."/>
        </authorList>
    </citation>
    <scope>NUCLEOTIDE SEQUENCE</scope>
    <source>
        <strain evidence="2">GVMAG-S-1039698-54</strain>
    </source>
</reference>
<dbReference type="SUPFAM" id="SSF53335">
    <property type="entry name" value="S-adenosyl-L-methionine-dependent methyltransferases"/>
    <property type="match status" value="1"/>
</dbReference>
<feature type="domain" description="Ribosomal RNA methyltransferase FtsJ" evidence="1">
    <location>
        <begin position="84"/>
        <end position="284"/>
    </location>
</feature>
<accession>A0A6C0AKP4</accession>
<evidence type="ECO:0000259" key="1">
    <source>
        <dbReference type="Pfam" id="PF01728"/>
    </source>
</evidence>
<dbReference type="EMBL" id="MN740675">
    <property type="protein sequence ID" value="QHS80186.1"/>
    <property type="molecule type" value="Genomic_DNA"/>
</dbReference>
<protein>
    <recommendedName>
        <fullName evidence="1">Ribosomal RNA methyltransferase FtsJ domain-containing protein</fullName>
    </recommendedName>
</protein>
<evidence type="ECO:0000313" key="2">
    <source>
        <dbReference type="EMBL" id="QHS80186.1"/>
    </source>
</evidence>
<dbReference type="InterPro" id="IPR029063">
    <property type="entry name" value="SAM-dependent_MTases_sf"/>
</dbReference>
<proteinExistence type="predicted"/>
<name>A0A6C0AKP4_9ZZZZ</name>
<dbReference type="AlphaFoldDB" id="A0A6C0AKP4"/>
<organism evidence="2">
    <name type="scientific">viral metagenome</name>
    <dbReference type="NCBI Taxonomy" id="1070528"/>
    <lineage>
        <taxon>unclassified sequences</taxon>
        <taxon>metagenomes</taxon>
        <taxon>organismal metagenomes</taxon>
    </lineage>
</organism>
<dbReference type="InterPro" id="IPR002877">
    <property type="entry name" value="RNA_MeTrfase_FtsJ_dom"/>
</dbReference>
<dbReference type="GO" id="GO:0032259">
    <property type="term" value="P:methylation"/>
    <property type="evidence" value="ECO:0007669"/>
    <property type="project" value="InterPro"/>
</dbReference>